<proteinExistence type="predicted"/>
<organism evidence="1">
    <name type="scientific">marine metagenome</name>
    <dbReference type="NCBI Taxonomy" id="408172"/>
    <lineage>
        <taxon>unclassified sequences</taxon>
        <taxon>metagenomes</taxon>
        <taxon>ecological metagenomes</taxon>
    </lineage>
</organism>
<dbReference type="InterPro" id="IPR052513">
    <property type="entry name" value="Thioester_dehydratase-like"/>
</dbReference>
<dbReference type="PANTHER" id="PTHR34075">
    <property type="entry name" value="BLR3430 PROTEIN"/>
    <property type="match status" value="1"/>
</dbReference>
<name>A0A381PPY5_9ZZZZ</name>
<sequence length="131" mass="14103">MTIQARHPHLLRLTDPPVILGHRCTSCSRVAFPPDPYGCEQCGSSCEDLEELDLEARGTVHAVATVHRHHRPYPTTPFTVAVIELSGGPVIKAIVAGSQVGVGAEVEGVLVQDLEDTEGNTLVDLQFQVVQ</sequence>
<evidence type="ECO:0008006" key="2">
    <source>
        <dbReference type="Google" id="ProtNLM"/>
    </source>
</evidence>
<gene>
    <name evidence="1" type="ORF">METZ01_LOCUS20397</name>
</gene>
<dbReference type="AlphaFoldDB" id="A0A381PPY5"/>
<evidence type="ECO:0000313" key="1">
    <source>
        <dbReference type="EMBL" id="SUZ67543.1"/>
    </source>
</evidence>
<dbReference type="InterPro" id="IPR012340">
    <property type="entry name" value="NA-bd_OB-fold"/>
</dbReference>
<dbReference type="EMBL" id="UINC01001015">
    <property type="protein sequence ID" value="SUZ67543.1"/>
    <property type="molecule type" value="Genomic_DNA"/>
</dbReference>
<dbReference type="Gene3D" id="6.10.30.10">
    <property type="match status" value="1"/>
</dbReference>
<dbReference type="PANTHER" id="PTHR34075:SF5">
    <property type="entry name" value="BLR3430 PROTEIN"/>
    <property type="match status" value="1"/>
</dbReference>
<protein>
    <recommendedName>
        <fullName evidence="2">DUF35 domain-containing protein</fullName>
    </recommendedName>
</protein>
<reference evidence="1" key="1">
    <citation type="submission" date="2018-05" db="EMBL/GenBank/DDBJ databases">
        <authorList>
            <person name="Lanie J.A."/>
            <person name="Ng W.-L."/>
            <person name="Kazmierczak K.M."/>
            <person name="Andrzejewski T.M."/>
            <person name="Davidsen T.M."/>
            <person name="Wayne K.J."/>
            <person name="Tettelin H."/>
            <person name="Glass J.I."/>
            <person name="Rusch D."/>
            <person name="Podicherti R."/>
            <person name="Tsui H.-C.T."/>
            <person name="Winkler M.E."/>
        </authorList>
    </citation>
    <scope>NUCLEOTIDE SEQUENCE</scope>
</reference>
<dbReference type="SUPFAM" id="SSF50249">
    <property type="entry name" value="Nucleic acid-binding proteins"/>
    <property type="match status" value="1"/>
</dbReference>
<accession>A0A381PPY5</accession>